<protein>
    <recommendedName>
        <fullName evidence="2">Bet v I/Major latex protein domain-containing protein</fullName>
    </recommendedName>
</protein>
<dbReference type="GO" id="GO:0006952">
    <property type="term" value="P:defense response"/>
    <property type="evidence" value="ECO:0007669"/>
    <property type="project" value="InterPro"/>
</dbReference>
<dbReference type="Proteomes" id="UP000325577">
    <property type="component" value="Linkage Group LG0"/>
</dbReference>
<keyword evidence="4" id="KW-1185">Reference proteome</keyword>
<dbReference type="FunFam" id="3.30.530.20:FF:000007">
    <property type="entry name" value="Major pollen allergen Bet v 1-A"/>
    <property type="match status" value="1"/>
</dbReference>
<evidence type="ECO:0000259" key="2">
    <source>
        <dbReference type="Pfam" id="PF00407"/>
    </source>
</evidence>
<dbReference type="GO" id="GO:0009738">
    <property type="term" value="P:abscisic acid-activated signaling pathway"/>
    <property type="evidence" value="ECO:0007669"/>
    <property type="project" value="InterPro"/>
</dbReference>
<dbReference type="InterPro" id="IPR023393">
    <property type="entry name" value="START-like_dom_sf"/>
</dbReference>
<accession>A0A5J5C449</accession>
<evidence type="ECO:0000313" key="4">
    <source>
        <dbReference type="Proteomes" id="UP000325577"/>
    </source>
</evidence>
<dbReference type="SUPFAM" id="SSF55961">
    <property type="entry name" value="Bet v1-like"/>
    <property type="match status" value="1"/>
</dbReference>
<dbReference type="Pfam" id="PF00407">
    <property type="entry name" value="Bet_v_1"/>
    <property type="match status" value="1"/>
</dbReference>
<dbReference type="InterPro" id="IPR000916">
    <property type="entry name" value="Bet_v_I/MLP"/>
</dbReference>
<dbReference type="GO" id="GO:0038023">
    <property type="term" value="F:signaling receptor activity"/>
    <property type="evidence" value="ECO:0007669"/>
    <property type="project" value="InterPro"/>
</dbReference>
<dbReference type="InterPro" id="IPR024949">
    <property type="entry name" value="Bet_v_I_allergen"/>
</dbReference>
<reference evidence="3 4" key="1">
    <citation type="submission" date="2019-09" db="EMBL/GenBank/DDBJ databases">
        <title>A chromosome-level genome assembly of the Chinese tupelo Nyssa sinensis.</title>
        <authorList>
            <person name="Yang X."/>
            <person name="Kang M."/>
            <person name="Yang Y."/>
            <person name="Xiong H."/>
            <person name="Wang M."/>
            <person name="Zhang Z."/>
            <person name="Wang Z."/>
            <person name="Wu H."/>
            <person name="Ma T."/>
            <person name="Liu J."/>
            <person name="Xi Z."/>
        </authorList>
    </citation>
    <scope>NUCLEOTIDE SEQUENCE [LARGE SCALE GENOMIC DNA]</scope>
    <source>
        <strain evidence="3">J267</strain>
        <tissue evidence="3">Leaf</tissue>
    </source>
</reference>
<dbReference type="GO" id="GO:0005634">
    <property type="term" value="C:nucleus"/>
    <property type="evidence" value="ECO:0007669"/>
    <property type="project" value="TreeGrafter"/>
</dbReference>
<dbReference type="OrthoDB" id="1500546at2759"/>
<dbReference type="InterPro" id="IPR050279">
    <property type="entry name" value="Plant_def-hormone_signal"/>
</dbReference>
<dbReference type="GO" id="GO:0010427">
    <property type="term" value="F:abscisic acid binding"/>
    <property type="evidence" value="ECO:0007669"/>
    <property type="project" value="InterPro"/>
</dbReference>
<dbReference type="CDD" id="cd07816">
    <property type="entry name" value="Bet_v1-like"/>
    <property type="match status" value="1"/>
</dbReference>
<dbReference type="EMBL" id="CM018031">
    <property type="protein sequence ID" value="KAA8548707.1"/>
    <property type="molecule type" value="Genomic_DNA"/>
</dbReference>
<evidence type="ECO:0000313" key="3">
    <source>
        <dbReference type="EMBL" id="KAA8548707.1"/>
    </source>
</evidence>
<name>A0A5J5C449_9ASTE</name>
<dbReference type="AlphaFoldDB" id="A0A5J5C449"/>
<dbReference type="PANTHER" id="PTHR31213">
    <property type="entry name" value="OS08G0374000 PROTEIN-RELATED"/>
    <property type="match status" value="1"/>
</dbReference>
<evidence type="ECO:0000256" key="1">
    <source>
        <dbReference type="ARBA" id="ARBA00009744"/>
    </source>
</evidence>
<sequence length="147" mass="16588">MGVITFVDEKTSPIPPARLFKASILDSRNLIPKLMPQAIKSVELIQGDGSNFNFTKHQIDELNEETYTYKYTLIEGDALMDKFEKISFEVKLEASPDGGTISKMTTKFYTKGDFVLTEEEIKAGMEKALGMYKVVDAYLLQNPDVYV</sequence>
<dbReference type="GO" id="GO:0004864">
    <property type="term" value="F:protein phosphatase inhibitor activity"/>
    <property type="evidence" value="ECO:0007669"/>
    <property type="project" value="InterPro"/>
</dbReference>
<feature type="domain" description="Bet v I/Major latex protein" evidence="2">
    <location>
        <begin position="1"/>
        <end position="142"/>
    </location>
</feature>
<gene>
    <name evidence="3" type="ORF">F0562_000391</name>
</gene>
<dbReference type="GO" id="GO:0005737">
    <property type="term" value="C:cytoplasm"/>
    <property type="evidence" value="ECO:0007669"/>
    <property type="project" value="TreeGrafter"/>
</dbReference>
<organism evidence="3 4">
    <name type="scientific">Nyssa sinensis</name>
    <dbReference type="NCBI Taxonomy" id="561372"/>
    <lineage>
        <taxon>Eukaryota</taxon>
        <taxon>Viridiplantae</taxon>
        <taxon>Streptophyta</taxon>
        <taxon>Embryophyta</taxon>
        <taxon>Tracheophyta</taxon>
        <taxon>Spermatophyta</taxon>
        <taxon>Magnoliopsida</taxon>
        <taxon>eudicotyledons</taxon>
        <taxon>Gunneridae</taxon>
        <taxon>Pentapetalae</taxon>
        <taxon>asterids</taxon>
        <taxon>Cornales</taxon>
        <taxon>Nyssaceae</taxon>
        <taxon>Nyssa</taxon>
    </lineage>
</organism>
<dbReference type="PRINTS" id="PR00634">
    <property type="entry name" value="BETALLERGEN"/>
</dbReference>
<comment type="similarity">
    <text evidence="1">Belongs to the BetVI family.</text>
</comment>
<dbReference type="Gene3D" id="3.30.530.20">
    <property type="match status" value="1"/>
</dbReference>
<dbReference type="PANTHER" id="PTHR31213:SF70">
    <property type="entry name" value="MAJOR ALLERGEN PRU AR 1-LIKE"/>
    <property type="match status" value="1"/>
</dbReference>
<proteinExistence type="inferred from homology"/>